<reference evidence="2 3" key="2">
    <citation type="submission" date="2018-11" db="EMBL/GenBank/DDBJ databases">
        <authorList>
            <consortium name="Pathogen Informatics"/>
        </authorList>
    </citation>
    <scope>NUCLEOTIDE SEQUENCE [LARGE SCALE GENOMIC DNA]</scope>
</reference>
<protein>
    <submittedName>
        <fullName evidence="2 4">Uncharacterized protein</fullName>
    </submittedName>
</protein>
<dbReference type="EMBL" id="UZAM01014908">
    <property type="protein sequence ID" value="VDP36352.1"/>
    <property type="molecule type" value="Genomic_DNA"/>
</dbReference>
<sequence>MIIQKQKRCSIGCPKLEESISSNERSTSHEELSSAEFDPTPMLPVPSSDEKGVGLETVRSLRKIQPPATHGIDAIENYTGSVVAPVTKGGEGYWGIQADYEKSAIRTCSLSSASRVRSSTTTADEDRLNDGEDTSQQRSRYP</sequence>
<gene>
    <name evidence="2" type="ORF">SBAD_LOCUS10997</name>
</gene>
<dbReference type="Proteomes" id="UP000270296">
    <property type="component" value="Unassembled WGS sequence"/>
</dbReference>
<organism evidence="4">
    <name type="scientific">Soboliphyme baturini</name>
    <dbReference type="NCBI Taxonomy" id="241478"/>
    <lineage>
        <taxon>Eukaryota</taxon>
        <taxon>Metazoa</taxon>
        <taxon>Ecdysozoa</taxon>
        <taxon>Nematoda</taxon>
        <taxon>Enoplea</taxon>
        <taxon>Dorylaimia</taxon>
        <taxon>Dioctophymatida</taxon>
        <taxon>Dioctophymatoidea</taxon>
        <taxon>Soboliphymatidae</taxon>
        <taxon>Soboliphyme</taxon>
    </lineage>
</organism>
<reference evidence="4" key="1">
    <citation type="submission" date="2016-06" db="UniProtKB">
        <authorList>
            <consortium name="WormBaseParasite"/>
        </authorList>
    </citation>
    <scope>IDENTIFICATION</scope>
</reference>
<name>A0A183J550_9BILA</name>
<dbReference type="AlphaFoldDB" id="A0A183J550"/>
<feature type="compositionally biased region" description="Low complexity" evidence="1">
    <location>
        <begin position="111"/>
        <end position="122"/>
    </location>
</feature>
<keyword evidence="3" id="KW-1185">Reference proteome</keyword>
<feature type="region of interest" description="Disordered" evidence="1">
    <location>
        <begin position="1"/>
        <end position="54"/>
    </location>
</feature>
<accession>A0A183J550</accession>
<dbReference type="WBParaSite" id="SBAD_0001137401-mRNA-1">
    <property type="protein sequence ID" value="SBAD_0001137401-mRNA-1"/>
    <property type="gene ID" value="SBAD_0001137401"/>
</dbReference>
<evidence type="ECO:0000313" key="3">
    <source>
        <dbReference type="Proteomes" id="UP000270296"/>
    </source>
</evidence>
<feature type="region of interest" description="Disordered" evidence="1">
    <location>
        <begin position="111"/>
        <end position="142"/>
    </location>
</feature>
<proteinExistence type="predicted"/>
<evidence type="ECO:0000256" key="1">
    <source>
        <dbReference type="SAM" id="MobiDB-lite"/>
    </source>
</evidence>
<evidence type="ECO:0000313" key="2">
    <source>
        <dbReference type="EMBL" id="VDP36352.1"/>
    </source>
</evidence>
<evidence type="ECO:0000313" key="4">
    <source>
        <dbReference type="WBParaSite" id="SBAD_0001137401-mRNA-1"/>
    </source>
</evidence>